<protein>
    <submittedName>
        <fullName evidence="1">Uncharacterized protein</fullName>
    </submittedName>
</protein>
<comment type="caution">
    <text evidence="1">The sequence shown here is derived from an EMBL/GenBank/DDBJ whole genome shotgun (WGS) entry which is preliminary data.</text>
</comment>
<dbReference type="Proteomes" id="UP001596549">
    <property type="component" value="Unassembled WGS sequence"/>
</dbReference>
<dbReference type="RefSeq" id="WP_379750695.1">
    <property type="nucleotide sequence ID" value="NZ_JBHTCP010000050.1"/>
</dbReference>
<accession>A0ABW2NRL6</accession>
<organism evidence="1 2">
    <name type="scientific">Fictibacillus iocasae</name>
    <dbReference type="NCBI Taxonomy" id="2715437"/>
    <lineage>
        <taxon>Bacteria</taxon>
        <taxon>Bacillati</taxon>
        <taxon>Bacillota</taxon>
        <taxon>Bacilli</taxon>
        <taxon>Bacillales</taxon>
        <taxon>Fictibacillaceae</taxon>
        <taxon>Fictibacillus</taxon>
    </lineage>
</organism>
<proteinExistence type="predicted"/>
<keyword evidence="2" id="KW-1185">Reference proteome</keyword>
<evidence type="ECO:0000313" key="1">
    <source>
        <dbReference type="EMBL" id="MFC7373101.1"/>
    </source>
</evidence>
<dbReference type="EMBL" id="JBHTCP010000050">
    <property type="protein sequence ID" value="MFC7373101.1"/>
    <property type="molecule type" value="Genomic_DNA"/>
</dbReference>
<gene>
    <name evidence="1" type="ORF">ACFQPF_15785</name>
</gene>
<reference evidence="2" key="1">
    <citation type="journal article" date="2019" name="Int. J. Syst. Evol. Microbiol.">
        <title>The Global Catalogue of Microorganisms (GCM) 10K type strain sequencing project: providing services to taxonomists for standard genome sequencing and annotation.</title>
        <authorList>
            <consortium name="The Broad Institute Genomics Platform"/>
            <consortium name="The Broad Institute Genome Sequencing Center for Infectious Disease"/>
            <person name="Wu L."/>
            <person name="Ma J."/>
        </authorList>
    </citation>
    <scope>NUCLEOTIDE SEQUENCE [LARGE SCALE GENOMIC DNA]</scope>
    <source>
        <strain evidence="2">NBRC 106396</strain>
    </source>
</reference>
<name>A0ABW2NRL6_9BACL</name>
<sequence length="512" mass="55413">MPVYTTGAISNTPVNGVRPTSSVTVKLVNNTNYETVNIQGYYLNGLRQQYVEEVFTIGPGEVITKQYFADVDTFEFIFNIPDPNSVEISVFGKDQQGALVDAHRLVASEIASINELTNVFISDINPNFNSQFADLRTVEKTLFIEYKSVYGLSDLRDVVFTSGAGSVTNNATEYLISTSGAGDVAILETAERGNYQPGFASEAGVGVRLPAVPIGGQTARWGMFDDQNGFFFGMNAQTLFVGIRREGTEEVIPQAEWNVDPLNGTGPAGITLNPADGNIYQITYSWYGYGVVEFKVVLQAQESEPQTVVTVHRFKTIGQTSVADPDLPLRGEVQNNGTANPLTLFMAGRSYGILGRPNPEFRITSERRPVTVDVSPFPILSFVRKPEFPAGSNRRNSVSVRLEGVDLASTAPLFFEIRIGGELNGEFVDFPTDTTPIPSSETALLVNKTATAITGGQVIFQGVAAGGGTFRDLLSTSLLEIELPAFLPVTLVAGTFSGISTVNAALRMTEEW</sequence>
<evidence type="ECO:0000313" key="2">
    <source>
        <dbReference type="Proteomes" id="UP001596549"/>
    </source>
</evidence>